<organism evidence="2 3">
    <name type="scientific">Epilithonimonas pallida</name>
    <dbReference type="NCBI Taxonomy" id="373671"/>
    <lineage>
        <taxon>Bacteria</taxon>
        <taxon>Pseudomonadati</taxon>
        <taxon>Bacteroidota</taxon>
        <taxon>Flavobacteriia</taxon>
        <taxon>Flavobacteriales</taxon>
        <taxon>Weeksellaceae</taxon>
        <taxon>Chryseobacterium group</taxon>
        <taxon>Epilithonimonas</taxon>
    </lineage>
</organism>
<gene>
    <name evidence="2" type="ORF">SAMN05421679_101548</name>
</gene>
<reference evidence="2 3" key="1">
    <citation type="submission" date="2017-05" db="EMBL/GenBank/DDBJ databases">
        <authorList>
            <person name="Varghese N."/>
            <person name="Submissions S."/>
        </authorList>
    </citation>
    <scope>NUCLEOTIDE SEQUENCE [LARGE SCALE GENOMIC DNA]</scope>
    <source>
        <strain evidence="2 3">DSM 18015</strain>
    </source>
</reference>
<sequence>MLRQYCFWLLIFCTITAQNNFTFINDNYSGINSAILSPTQPYLNPNPWDSNLISTDVFFQNNYAYISQQSILGLLNTSIKTASPKRGISGENQPNVLDFYNKDNANFLFNSDILGPSFSLSANINDKKYVFGLFSRLRTQASVLDFDNYLRFSNKMISQPLLYEVHPFATQVMNWNEIGLNAATRIFSYSDKQWILGVNLKYEIGLDAANIINHQNIKLTTTEPAAGEDPEKKNIYASDYDITASYVTNYNFKTNRYEYKQNGTGLGLDLGITVIDKGLREDEYNYKLSFDIVDLGYVNFKQGINHAFVNGNTVWLQNNPNLENQVFENPEEYLKLLSREAYGDENKSFAGYGFRIGLPTSINFNYSQRIKENHFINFNWIQRVPVFENSVKRNNVFNANYSVQKAFLGYGISTTLSEYKNLQFGGYFRIGPLILGSENVFPLLFKQKQLHNADFYMAIKLYPFWDNDLKRHRRQKCDCEK</sequence>
<evidence type="ECO:0000313" key="2">
    <source>
        <dbReference type="EMBL" id="SMP88800.1"/>
    </source>
</evidence>
<feature type="chain" id="PRO_5046563991" description="DUF5723 domain-containing protein" evidence="1">
    <location>
        <begin position="18"/>
        <end position="481"/>
    </location>
</feature>
<accession>A0ABY1QYR6</accession>
<evidence type="ECO:0000313" key="3">
    <source>
        <dbReference type="Proteomes" id="UP001158050"/>
    </source>
</evidence>
<protein>
    <recommendedName>
        <fullName evidence="4">DUF5723 domain-containing protein</fullName>
    </recommendedName>
</protein>
<keyword evidence="3" id="KW-1185">Reference proteome</keyword>
<feature type="signal peptide" evidence="1">
    <location>
        <begin position="1"/>
        <end position="17"/>
    </location>
</feature>
<dbReference type="Proteomes" id="UP001158050">
    <property type="component" value="Unassembled WGS sequence"/>
</dbReference>
<evidence type="ECO:0000256" key="1">
    <source>
        <dbReference type="SAM" id="SignalP"/>
    </source>
</evidence>
<evidence type="ECO:0008006" key="4">
    <source>
        <dbReference type="Google" id="ProtNLM"/>
    </source>
</evidence>
<dbReference type="RefSeq" id="WP_283415423.1">
    <property type="nucleotide sequence ID" value="NZ_FXUO01000001.1"/>
</dbReference>
<name>A0ABY1QYR6_9FLAO</name>
<dbReference type="EMBL" id="FXUO01000001">
    <property type="protein sequence ID" value="SMP88800.1"/>
    <property type="molecule type" value="Genomic_DNA"/>
</dbReference>
<comment type="caution">
    <text evidence="2">The sequence shown here is derived from an EMBL/GenBank/DDBJ whole genome shotgun (WGS) entry which is preliminary data.</text>
</comment>
<proteinExistence type="predicted"/>
<keyword evidence="1" id="KW-0732">Signal</keyword>